<reference evidence="2" key="1">
    <citation type="submission" date="2018-05" db="EMBL/GenBank/DDBJ databases">
        <authorList>
            <person name="Lanie J.A."/>
            <person name="Ng W.-L."/>
            <person name="Kazmierczak K.M."/>
            <person name="Andrzejewski T.M."/>
            <person name="Davidsen T.M."/>
            <person name="Wayne K.J."/>
            <person name="Tettelin H."/>
            <person name="Glass J.I."/>
            <person name="Rusch D."/>
            <person name="Podicherti R."/>
            <person name="Tsui H.-C.T."/>
            <person name="Winkler M.E."/>
        </authorList>
    </citation>
    <scope>NUCLEOTIDE SEQUENCE</scope>
</reference>
<sequence length="22" mass="2695">MDDHKTNKPHQEEANRHQHKTL</sequence>
<gene>
    <name evidence="2" type="ORF">METZ01_LOCUS128024</name>
</gene>
<evidence type="ECO:0000256" key="1">
    <source>
        <dbReference type="SAM" id="MobiDB-lite"/>
    </source>
</evidence>
<evidence type="ECO:0000313" key="2">
    <source>
        <dbReference type="EMBL" id="SVA75170.1"/>
    </source>
</evidence>
<organism evidence="2">
    <name type="scientific">marine metagenome</name>
    <dbReference type="NCBI Taxonomy" id="408172"/>
    <lineage>
        <taxon>unclassified sequences</taxon>
        <taxon>metagenomes</taxon>
        <taxon>ecological metagenomes</taxon>
    </lineage>
</organism>
<feature type="compositionally biased region" description="Basic and acidic residues" evidence="1">
    <location>
        <begin position="1"/>
        <end position="16"/>
    </location>
</feature>
<accession>A0A381YE51</accession>
<protein>
    <submittedName>
        <fullName evidence="2">Uncharacterized protein</fullName>
    </submittedName>
</protein>
<dbReference type="AlphaFoldDB" id="A0A381YE51"/>
<name>A0A381YE51_9ZZZZ</name>
<proteinExistence type="predicted"/>
<dbReference type="EMBL" id="UINC01017995">
    <property type="protein sequence ID" value="SVA75170.1"/>
    <property type="molecule type" value="Genomic_DNA"/>
</dbReference>
<feature type="region of interest" description="Disordered" evidence="1">
    <location>
        <begin position="1"/>
        <end position="22"/>
    </location>
</feature>